<dbReference type="SUPFAM" id="SSF50978">
    <property type="entry name" value="WD40 repeat-like"/>
    <property type="match status" value="1"/>
</dbReference>
<gene>
    <name evidence="3" type="ORF">HKI87_03g21870</name>
</gene>
<evidence type="ECO:0000256" key="1">
    <source>
        <dbReference type="PROSITE-ProRule" id="PRU00221"/>
    </source>
</evidence>
<dbReference type="InterPro" id="IPR019417">
    <property type="entry name" value="DUF2415"/>
</dbReference>
<dbReference type="InterPro" id="IPR036322">
    <property type="entry name" value="WD40_repeat_dom_sf"/>
</dbReference>
<dbReference type="PANTHER" id="PTHR43991">
    <property type="entry name" value="WD REPEAT PROTEIN (AFU_ORTHOLOGUE AFUA_8G05640)-RELATED"/>
    <property type="match status" value="1"/>
</dbReference>
<dbReference type="InterPro" id="IPR001680">
    <property type="entry name" value="WD40_rpt"/>
</dbReference>
<feature type="repeat" description="WD" evidence="1">
    <location>
        <begin position="204"/>
        <end position="234"/>
    </location>
</feature>
<dbReference type="EMBL" id="CP151503">
    <property type="protein sequence ID" value="WZN60653.1"/>
    <property type="molecule type" value="Genomic_DNA"/>
</dbReference>
<dbReference type="Pfam" id="PF10313">
    <property type="entry name" value="DUF2415"/>
    <property type="match status" value="1"/>
</dbReference>
<evidence type="ECO:0000259" key="2">
    <source>
        <dbReference type="Pfam" id="PF10313"/>
    </source>
</evidence>
<dbReference type="PROSITE" id="PS50082">
    <property type="entry name" value="WD_REPEATS_2"/>
    <property type="match status" value="1"/>
</dbReference>
<evidence type="ECO:0000313" key="4">
    <source>
        <dbReference type="Proteomes" id="UP001472866"/>
    </source>
</evidence>
<dbReference type="InterPro" id="IPR015943">
    <property type="entry name" value="WD40/YVTN_repeat-like_dom_sf"/>
</dbReference>
<dbReference type="SMART" id="SM00320">
    <property type="entry name" value="WD40"/>
    <property type="match status" value="3"/>
</dbReference>
<reference evidence="3 4" key="1">
    <citation type="submission" date="2024-03" db="EMBL/GenBank/DDBJ databases">
        <title>Complete genome sequence of the green alga Chloropicon roscoffensis RCC1871.</title>
        <authorList>
            <person name="Lemieux C."/>
            <person name="Pombert J.-F."/>
            <person name="Otis C."/>
            <person name="Turmel M."/>
        </authorList>
    </citation>
    <scope>NUCLEOTIDE SEQUENCE [LARGE SCALE GENOMIC DNA]</scope>
    <source>
        <strain evidence="3 4">RCC1871</strain>
    </source>
</reference>
<organism evidence="3 4">
    <name type="scientific">Chloropicon roscoffensis</name>
    <dbReference type="NCBI Taxonomy" id="1461544"/>
    <lineage>
        <taxon>Eukaryota</taxon>
        <taxon>Viridiplantae</taxon>
        <taxon>Chlorophyta</taxon>
        <taxon>Chloropicophyceae</taxon>
        <taxon>Chloropicales</taxon>
        <taxon>Chloropicaceae</taxon>
        <taxon>Chloropicon</taxon>
    </lineage>
</organism>
<sequence>MPHPFTQTEEAEFVRPAGSYAQPTTIQHWQLRDLVASSDNSSEVYCVNGEKVMLYSTRTQSSKLVQQLNYQPTSMTVAHGFLATGGTKSELDVFSLTEGTICKNYVGGNVNNALHIGQDCSGELRLFLSNNDKTVKVFSLPSMTVIVTLTFPIAINYASLSPDGKFLVAVGDSNQTYLYSAVQNSGYQRIRTFSEATDSGMCCAWNSSGMCFASASQDGSVCVWDLRSTKVLAKLQTQDKNACRVVKFSSGLTDLMAFSEHHSRFHIVDARTFAYEQVVSAAPERDISGLCFTPNGSKVYSCIGDNLLEYDVDQTSRRSFPDGEVI</sequence>
<proteinExistence type="predicted"/>
<accession>A0AAX4P3K9</accession>
<dbReference type="Gene3D" id="2.130.10.10">
    <property type="entry name" value="YVTN repeat-like/Quinoprotein amine dehydrogenase"/>
    <property type="match status" value="2"/>
</dbReference>
<keyword evidence="1" id="KW-0853">WD repeat</keyword>
<dbReference type="Proteomes" id="UP001472866">
    <property type="component" value="Chromosome 03"/>
</dbReference>
<evidence type="ECO:0000313" key="3">
    <source>
        <dbReference type="EMBL" id="WZN60653.1"/>
    </source>
</evidence>
<keyword evidence="4" id="KW-1185">Reference proteome</keyword>
<name>A0AAX4P3K9_9CHLO</name>
<dbReference type="Pfam" id="PF00400">
    <property type="entry name" value="WD40"/>
    <property type="match status" value="1"/>
</dbReference>
<feature type="domain" description="DUF2415" evidence="2">
    <location>
        <begin position="242"/>
        <end position="279"/>
    </location>
</feature>
<protein>
    <submittedName>
        <fullName evidence="3">WD40 repeat domain-containing protein</fullName>
    </submittedName>
</protein>
<dbReference type="PANTHER" id="PTHR43991:SF9">
    <property type="entry name" value="DUF2415 DOMAIN-CONTAINING PROTEIN"/>
    <property type="match status" value="1"/>
</dbReference>
<dbReference type="AlphaFoldDB" id="A0AAX4P3K9"/>